<dbReference type="InterPro" id="IPR023753">
    <property type="entry name" value="FAD/NAD-binding_dom"/>
</dbReference>
<organism evidence="2 3">
    <name type="scientific">Lachnellula suecica</name>
    <dbReference type="NCBI Taxonomy" id="602035"/>
    <lineage>
        <taxon>Eukaryota</taxon>
        <taxon>Fungi</taxon>
        <taxon>Dikarya</taxon>
        <taxon>Ascomycota</taxon>
        <taxon>Pezizomycotina</taxon>
        <taxon>Leotiomycetes</taxon>
        <taxon>Helotiales</taxon>
        <taxon>Lachnaceae</taxon>
        <taxon>Lachnellula</taxon>
    </lineage>
</organism>
<dbReference type="EMBL" id="QGMK01002651">
    <property type="protein sequence ID" value="TVY56931.1"/>
    <property type="molecule type" value="Genomic_DNA"/>
</dbReference>
<dbReference type="GO" id="GO:0005737">
    <property type="term" value="C:cytoplasm"/>
    <property type="evidence" value="ECO:0007669"/>
    <property type="project" value="TreeGrafter"/>
</dbReference>
<dbReference type="Pfam" id="PF07992">
    <property type="entry name" value="Pyr_redox_2"/>
    <property type="match status" value="1"/>
</dbReference>
<dbReference type="Proteomes" id="UP000469558">
    <property type="component" value="Unassembled WGS sequence"/>
</dbReference>
<dbReference type="GO" id="GO:0004174">
    <property type="term" value="F:electron-transferring-flavoprotein dehydrogenase activity"/>
    <property type="evidence" value="ECO:0007669"/>
    <property type="project" value="TreeGrafter"/>
</dbReference>
<proteinExistence type="predicted"/>
<dbReference type="PANTHER" id="PTHR43735">
    <property type="entry name" value="APOPTOSIS-INDUCING FACTOR 1"/>
    <property type="match status" value="1"/>
</dbReference>
<protein>
    <submittedName>
        <fullName evidence="2">Oxidoreductase ptaL</fullName>
    </submittedName>
</protein>
<name>A0A8T9BWD0_9HELO</name>
<dbReference type="Gene3D" id="3.50.50.100">
    <property type="match status" value="1"/>
</dbReference>
<feature type="domain" description="FAD/NAD(P)-binding" evidence="1">
    <location>
        <begin position="9"/>
        <end position="303"/>
    </location>
</feature>
<dbReference type="SUPFAM" id="SSF51905">
    <property type="entry name" value="FAD/NAD(P)-binding domain"/>
    <property type="match status" value="1"/>
</dbReference>
<dbReference type="GO" id="GO:0050660">
    <property type="term" value="F:flavin adenine dinucleotide binding"/>
    <property type="evidence" value="ECO:0007669"/>
    <property type="project" value="TreeGrafter"/>
</dbReference>
<evidence type="ECO:0000259" key="1">
    <source>
        <dbReference type="Pfam" id="PF07992"/>
    </source>
</evidence>
<dbReference type="PANTHER" id="PTHR43735:SF25">
    <property type="entry name" value="NAD(P)H DEHYDROGENASE 3"/>
    <property type="match status" value="1"/>
</dbReference>
<dbReference type="PRINTS" id="PR00411">
    <property type="entry name" value="PNDRDTASEI"/>
</dbReference>
<evidence type="ECO:0000313" key="3">
    <source>
        <dbReference type="Proteomes" id="UP000469558"/>
    </source>
</evidence>
<gene>
    <name evidence="2" type="primary">ptaL_4</name>
    <name evidence="2" type="ORF">LSUE1_G009702</name>
</gene>
<dbReference type="PRINTS" id="PR00368">
    <property type="entry name" value="FADPNR"/>
</dbReference>
<accession>A0A8T9BWD0</accession>
<dbReference type="InterPro" id="IPR036188">
    <property type="entry name" value="FAD/NAD-bd_sf"/>
</dbReference>
<keyword evidence="3" id="KW-1185">Reference proteome</keyword>
<comment type="caution">
    <text evidence="2">The sequence shown here is derived from an EMBL/GenBank/DDBJ whole genome shotgun (WGS) entry which is preliminary data.</text>
</comment>
<sequence>MATTQNTHEILILGGHHAGVNTAHYLLRHIIPTLSKQTPSTSYHVTMVCPNKEYYWNIAAPRHLVDDTQIPLAKIFLSIVNAFRPYKKEQFSKTVGKAVGLDEERKEVKIQIGPNETRNIKYSSLVVATGASYKSALWQVNDSDDATKNEFTAMRKALATAKTAFIAGGGPLGVETAGEISSKHPSITTTLLSGSKNLLTRLSASTSATAEWRLNNLGVKTLHDVRVASQSKNADGSTSLTLTDNSTRNVDVYIDATGGRPNTSFCPTSWLSPSGHVLTDSQTLRSTVQNGIYAIGDAASYSNGSIIAANGGVAPVATSIGIDIAKQEGIEGLFKQKVYKEMKDTQFVPIGPNGGVGQVAGWGVPSLMVWAIKGRSFFVGMAEGAVNGGSFKKA</sequence>
<evidence type="ECO:0000313" key="2">
    <source>
        <dbReference type="EMBL" id="TVY56931.1"/>
    </source>
</evidence>
<dbReference type="OrthoDB" id="202203at2759"/>
<reference evidence="2 3" key="1">
    <citation type="submission" date="2018-05" db="EMBL/GenBank/DDBJ databases">
        <title>Genome sequencing and assembly of the regulated plant pathogen Lachnellula willkommii and related sister species for the development of diagnostic species identification markers.</title>
        <authorList>
            <person name="Giroux E."/>
            <person name="Bilodeau G."/>
        </authorList>
    </citation>
    <scope>NUCLEOTIDE SEQUENCE [LARGE SCALE GENOMIC DNA]</scope>
    <source>
        <strain evidence="2 3">CBS 268.59</strain>
    </source>
</reference>
<dbReference type="AlphaFoldDB" id="A0A8T9BWD0"/>